<feature type="signal peptide" evidence="2">
    <location>
        <begin position="1"/>
        <end position="21"/>
    </location>
</feature>
<keyword evidence="2" id="KW-0732">Signal</keyword>
<evidence type="ECO:0000256" key="2">
    <source>
        <dbReference type="SAM" id="SignalP"/>
    </source>
</evidence>
<organism evidence="3 4">
    <name type="scientific">Jaminaea rosea</name>
    <dbReference type="NCBI Taxonomy" id="1569628"/>
    <lineage>
        <taxon>Eukaryota</taxon>
        <taxon>Fungi</taxon>
        <taxon>Dikarya</taxon>
        <taxon>Basidiomycota</taxon>
        <taxon>Ustilaginomycotina</taxon>
        <taxon>Exobasidiomycetes</taxon>
        <taxon>Microstromatales</taxon>
        <taxon>Microstromatales incertae sedis</taxon>
        <taxon>Jaminaea</taxon>
    </lineage>
</organism>
<evidence type="ECO:0000313" key="3">
    <source>
        <dbReference type="EMBL" id="PWN29750.1"/>
    </source>
</evidence>
<dbReference type="SUPFAM" id="SSF53254">
    <property type="entry name" value="Phosphoglycerate mutase-like"/>
    <property type="match status" value="1"/>
</dbReference>
<comment type="similarity">
    <text evidence="1">Belongs to the histidine acid phosphatase family.</text>
</comment>
<dbReference type="GeneID" id="37027357"/>
<dbReference type="OrthoDB" id="10262962at2759"/>
<dbReference type="Gene3D" id="3.40.50.1240">
    <property type="entry name" value="Phosphoglycerate mutase-like"/>
    <property type="match status" value="1"/>
</dbReference>
<evidence type="ECO:0000256" key="1">
    <source>
        <dbReference type="ARBA" id="ARBA00005375"/>
    </source>
</evidence>
<proteinExistence type="inferred from homology"/>
<dbReference type="InterPro" id="IPR000560">
    <property type="entry name" value="His_Pase_clade-2"/>
</dbReference>
<accession>A0A316UWR3</accession>
<reference evidence="3 4" key="1">
    <citation type="journal article" date="2018" name="Mol. Biol. Evol.">
        <title>Broad Genomic Sampling Reveals a Smut Pathogenic Ancestry of the Fungal Clade Ustilaginomycotina.</title>
        <authorList>
            <person name="Kijpornyongpan T."/>
            <person name="Mondo S.J."/>
            <person name="Barry K."/>
            <person name="Sandor L."/>
            <person name="Lee J."/>
            <person name="Lipzen A."/>
            <person name="Pangilinan J."/>
            <person name="LaButti K."/>
            <person name="Hainaut M."/>
            <person name="Henrissat B."/>
            <person name="Grigoriev I.V."/>
            <person name="Spatafora J.W."/>
            <person name="Aime M.C."/>
        </authorList>
    </citation>
    <scope>NUCLEOTIDE SEQUENCE [LARGE SCALE GENOMIC DNA]</scope>
    <source>
        <strain evidence="3 4">MCA 5214</strain>
    </source>
</reference>
<dbReference type="InterPro" id="IPR050645">
    <property type="entry name" value="Histidine_acid_phosphatase"/>
</dbReference>
<dbReference type="RefSeq" id="XP_025364362.1">
    <property type="nucleotide sequence ID" value="XM_025505534.1"/>
</dbReference>
<dbReference type="GO" id="GO:0016791">
    <property type="term" value="F:phosphatase activity"/>
    <property type="evidence" value="ECO:0007669"/>
    <property type="project" value="TreeGrafter"/>
</dbReference>
<dbReference type="EMBL" id="KZ819663">
    <property type="protein sequence ID" value="PWN29750.1"/>
    <property type="molecule type" value="Genomic_DNA"/>
</dbReference>
<dbReference type="PANTHER" id="PTHR11567">
    <property type="entry name" value="ACID PHOSPHATASE-RELATED"/>
    <property type="match status" value="1"/>
</dbReference>
<feature type="chain" id="PRO_5016292714" evidence="2">
    <location>
        <begin position="22"/>
        <end position="499"/>
    </location>
</feature>
<dbReference type="InterPro" id="IPR029033">
    <property type="entry name" value="His_PPase_superfam"/>
</dbReference>
<name>A0A316UWR3_9BASI</name>
<evidence type="ECO:0000313" key="4">
    <source>
        <dbReference type="Proteomes" id="UP000245884"/>
    </source>
</evidence>
<dbReference type="AlphaFoldDB" id="A0A316UWR3"/>
<gene>
    <name evidence="3" type="ORF">BDZ90DRAFT_230600</name>
</gene>
<protein>
    <submittedName>
        <fullName evidence="3">Phosphoglycerate mutase-like protein</fullName>
    </submittedName>
</protein>
<dbReference type="PANTHER" id="PTHR11567:SF195">
    <property type="entry name" value="ACID PHOSPHATASE, PUTATIVE (AFU_ORTHOLOGUE AFUA_3G14570)-RELATED"/>
    <property type="match status" value="1"/>
</dbReference>
<sequence>MPLQATMTLATAAAATALALACNASSSSCPPSSIPGHGIYNGFHPPAGAAWNSYSYCNAPHVNAAHYPPPPSGSELVYVTSFQRHAKRTPDNLLPGADVESYANPQSGWDCSNDYEVLNYANGGHAGVRMKTEYSIPQWNPMRGRLWNGSCSSGQLTRAGWEDARMHGRDFMKVYGPEGLAQILGKHGQSDNDMCDSITVRASPSARTAQVASAFLAGMGVCKKDLDGSQHSKKLIVQPDTIDGIVPSYSCAHADSLRTAIEATPEWKRHLTDHAQVFDALHESLPTTKGVEAWNSWIDHSFDLLTSRQCHGHSLPAGGPNAPAVNQSLVNQVYAAGDWEYDYIWNRASSANDSSSGALADEYVRYGTAVLVDELARDLKAVEEGRKGRPLVKLFVGHDGTMVRLLKTLAQSGTIRWPALGSEVVFEVWRHHAAKDSEAGLFVRVFAYGTLLHSKADKLRTNNSSDRVEWTPLRDVIAHLECRIPDDLVERCTAAPSTS</sequence>
<dbReference type="Proteomes" id="UP000245884">
    <property type="component" value="Unassembled WGS sequence"/>
</dbReference>
<dbReference type="Pfam" id="PF00328">
    <property type="entry name" value="His_Phos_2"/>
    <property type="match status" value="1"/>
</dbReference>
<keyword evidence="4" id="KW-1185">Reference proteome</keyword>